<comment type="caution">
    <text evidence="5">The sequence shown here is derived from an EMBL/GenBank/DDBJ whole genome shotgun (WGS) entry which is preliminary data.</text>
</comment>
<dbReference type="CDD" id="cd01185">
    <property type="entry name" value="INTN1_C_like"/>
    <property type="match status" value="1"/>
</dbReference>
<evidence type="ECO:0000256" key="2">
    <source>
        <dbReference type="ARBA" id="ARBA00023125"/>
    </source>
</evidence>
<dbReference type="Pfam" id="PF00589">
    <property type="entry name" value="Phage_integrase"/>
    <property type="match status" value="1"/>
</dbReference>
<gene>
    <name evidence="5" type="ORF">E2605_04225</name>
</gene>
<dbReference type="Proteomes" id="UP000297861">
    <property type="component" value="Unassembled WGS sequence"/>
</dbReference>
<dbReference type="Gene3D" id="1.10.443.10">
    <property type="entry name" value="Intergrase catalytic core"/>
    <property type="match status" value="1"/>
</dbReference>
<evidence type="ECO:0000313" key="6">
    <source>
        <dbReference type="Proteomes" id="UP000297861"/>
    </source>
</evidence>
<accession>A0A4Y8L5A4</accession>
<dbReference type="GO" id="GO:0003677">
    <property type="term" value="F:DNA binding"/>
    <property type="evidence" value="ECO:0007669"/>
    <property type="project" value="UniProtKB-KW"/>
</dbReference>
<dbReference type="InterPro" id="IPR025269">
    <property type="entry name" value="SAM-like_dom"/>
</dbReference>
<dbReference type="EMBL" id="SOML01000002">
    <property type="protein sequence ID" value="TFD97829.1"/>
    <property type="molecule type" value="Genomic_DNA"/>
</dbReference>
<dbReference type="InterPro" id="IPR035386">
    <property type="entry name" value="Arm-DNA-bind_5"/>
</dbReference>
<evidence type="ECO:0000256" key="3">
    <source>
        <dbReference type="ARBA" id="ARBA00023172"/>
    </source>
</evidence>
<dbReference type="AlphaFoldDB" id="A0A4Y8L5A4"/>
<dbReference type="Pfam" id="PF13102">
    <property type="entry name" value="Phage_int_SAM_5"/>
    <property type="match status" value="1"/>
</dbReference>
<name>A0A4Y8L5A4_9BACT</name>
<dbReference type="OrthoDB" id="1094492at2"/>
<keyword evidence="3" id="KW-0233">DNA recombination</keyword>
<organism evidence="5 6">
    <name type="scientific">Dysgonomonas capnocytophagoides</name>
    <dbReference type="NCBI Taxonomy" id="45254"/>
    <lineage>
        <taxon>Bacteria</taxon>
        <taxon>Pseudomonadati</taxon>
        <taxon>Bacteroidota</taxon>
        <taxon>Bacteroidia</taxon>
        <taxon>Bacteroidales</taxon>
        <taxon>Dysgonomonadaceae</taxon>
        <taxon>Dysgonomonas</taxon>
    </lineage>
</organism>
<protein>
    <submittedName>
        <fullName evidence="5">Site-specific integrase</fullName>
    </submittedName>
</protein>
<dbReference type="InterPro" id="IPR002104">
    <property type="entry name" value="Integrase_catalytic"/>
</dbReference>
<keyword evidence="2" id="KW-0238">DNA-binding</keyword>
<dbReference type="PANTHER" id="PTHR30349:SF64">
    <property type="entry name" value="PROPHAGE INTEGRASE INTD-RELATED"/>
    <property type="match status" value="1"/>
</dbReference>
<dbReference type="InterPro" id="IPR011010">
    <property type="entry name" value="DNA_brk_join_enz"/>
</dbReference>
<dbReference type="RefSeq" id="WP_134435602.1">
    <property type="nucleotide sequence ID" value="NZ_SOML01000002.1"/>
</dbReference>
<evidence type="ECO:0000259" key="4">
    <source>
        <dbReference type="PROSITE" id="PS51898"/>
    </source>
</evidence>
<feature type="domain" description="Tyr recombinase" evidence="4">
    <location>
        <begin position="210"/>
        <end position="403"/>
    </location>
</feature>
<dbReference type="PANTHER" id="PTHR30349">
    <property type="entry name" value="PHAGE INTEGRASE-RELATED"/>
    <property type="match status" value="1"/>
</dbReference>
<evidence type="ECO:0000256" key="1">
    <source>
        <dbReference type="ARBA" id="ARBA00008857"/>
    </source>
</evidence>
<dbReference type="GO" id="GO:0006310">
    <property type="term" value="P:DNA recombination"/>
    <property type="evidence" value="ECO:0007669"/>
    <property type="project" value="UniProtKB-KW"/>
</dbReference>
<evidence type="ECO:0000313" key="5">
    <source>
        <dbReference type="EMBL" id="TFD97829.1"/>
    </source>
</evidence>
<dbReference type="Pfam" id="PF17293">
    <property type="entry name" value="Arm-DNA-bind_5"/>
    <property type="match status" value="1"/>
</dbReference>
<reference evidence="5 6" key="1">
    <citation type="submission" date="2019-03" db="EMBL/GenBank/DDBJ databases">
        <title>San Antonio Military Medical Center submission to MRSN (WRAIR), pending publication.</title>
        <authorList>
            <person name="Blyth D.M."/>
            <person name="Mccarthy S.L."/>
            <person name="Schall S.E."/>
            <person name="Stam J.A."/>
            <person name="Ong A.C."/>
            <person name="Mcgann P.T."/>
        </authorList>
    </citation>
    <scope>NUCLEOTIDE SEQUENCE [LARGE SCALE GENOMIC DNA]</scope>
    <source>
        <strain evidence="5 6">MRSN571793</strain>
    </source>
</reference>
<dbReference type="InterPro" id="IPR010998">
    <property type="entry name" value="Integrase_recombinase_N"/>
</dbReference>
<dbReference type="InterPro" id="IPR013762">
    <property type="entry name" value="Integrase-like_cat_sf"/>
</dbReference>
<keyword evidence="6" id="KW-1185">Reference proteome</keyword>
<dbReference type="InterPro" id="IPR050090">
    <property type="entry name" value="Tyrosine_recombinase_XerCD"/>
</dbReference>
<dbReference type="Gene3D" id="1.10.150.130">
    <property type="match status" value="1"/>
</dbReference>
<comment type="similarity">
    <text evidence="1">Belongs to the 'phage' integrase family.</text>
</comment>
<sequence length="408" mass="47261">MYNYTRDGITIAAVLDNRTKRADGTYPVRIRVNHNRTRKYIPTGKNLTKEEFDSLSTTRNRSLSDIRKSIEESFYVVKENIDVLCQKGEFSFHALDTRLGNGTGGTVNQAFEAKIAQLDAENRIGTKELNHNTLLLLIEFAGNNIPFDIINPSWLKRCEAFWSKDKNTTTIGMHMRNLRAIMNEAKRGGIIKDSQYPFGRGKYEIKTGDSIKKALSVDQIRQIYHFTHHSESLLKYRDLWLFIYFCNGLNVADMIRLKYENIIDNEICFVRQKTCRTTKNIKRIRVPLNRDLQSIIDKWGNPYNPDSYIFPFLNGLDIANDQKVRTRDIIKRINKYMKLVATELGIKDNITTYTARHSYATTLKRSGANIAYISESLGHNDLSTTEHYLASFEREEREKNAQLLTQFL</sequence>
<proteinExistence type="inferred from homology"/>
<dbReference type="PROSITE" id="PS51898">
    <property type="entry name" value="TYR_RECOMBINASE"/>
    <property type="match status" value="1"/>
</dbReference>
<dbReference type="SUPFAM" id="SSF56349">
    <property type="entry name" value="DNA breaking-rejoining enzymes"/>
    <property type="match status" value="1"/>
</dbReference>
<dbReference type="GO" id="GO:0015074">
    <property type="term" value="P:DNA integration"/>
    <property type="evidence" value="ECO:0007669"/>
    <property type="project" value="InterPro"/>
</dbReference>